<accession>A0AAV3RDH1</accession>
<dbReference type="EMBL" id="BAABME010025951">
    <property type="protein sequence ID" value="GAA0173027.1"/>
    <property type="molecule type" value="Genomic_DNA"/>
</dbReference>
<proteinExistence type="predicted"/>
<comment type="caution">
    <text evidence="1">The sequence shown here is derived from an EMBL/GenBank/DDBJ whole genome shotgun (WGS) entry which is preliminary data.</text>
</comment>
<dbReference type="Proteomes" id="UP001454036">
    <property type="component" value="Unassembled WGS sequence"/>
</dbReference>
<sequence length="93" mass="10217">MCSSRSVFPVNFVNVGSFIPTGIAAFRISGEKDTRHANSVLVTRRACPASFAERTAIYCHNQIHRPPSGPVPLPRVPEPHDGYAIQLRAHYSS</sequence>
<gene>
    <name evidence="1" type="ORF">LIER_41446</name>
</gene>
<protein>
    <submittedName>
        <fullName evidence="1">Uncharacterized protein</fullName>
    </submittedName>
</protein>
<name>A0AAV3RDH1_LITER</name>
<organism evidence="1 2">
    <name type="scientific">Lithospermum erythrorhizon</name>
    <name type="common">Purple gromwell</name>
    <name type="synonym">Lithospermum officinale var. erythrorhizon</name>
    <dbReference type="NCBI Taxonomy" id="34254"/>
    <lineage>
        <taxon>Eukaryota</taxon>
        <taxon>Viridiplantae</taxon>
        <taxon>Streptophyta</taxon>
        <taxon>Embryophyta</taxon>
        <taxon>Tracheophyta</taxon>
        <taxon>Spermatophyta</taxon>
        <taxon>Magnoliopsida</taxon>
        <taxon>eudicotyledons</taxon>
        <taxon>Gunneridae</taxon>
        <taxon>Pentapetalae</taxon>
        <taxon>asterids</taxon>
        <taxon>lamiids</taxon>
        <taxon>Boraginales</taxon>
        <taxon>Boraginaceae</taxon>
        <taxon>Boraginoideae</taxon>
        <taxon>Lithospermeae</taxon>
        <taxon>Lithospermum</taxon>
    </lineage>
</organism>
<reference evidence="1 2" key="1">
    <citation type="submission" date="2024-01" db="EMBL/GenBank/DDBJ databases">
        <title>The complete chloroplast genome sequence of Lithospermum erythrorhizon: insights into the phylogenetic relationship among Boraginaceae species and the maternal lineages of purple gromwells.</title>
        <authorList>
            <person name="Okada T."/>
            <person name="Watanabe K."/>
        </authorList>
    </citation>
    <scope>NUCLEOTIDE SEQUENCE [LARGE SCALE GENOMIC DNA]</scope>
</reference>
<evidence type="ECO:0000313" key="1">
    <source>
        <dbReference type="EMBL" id="GAA0173027.1"/>
    </source>
</evidence>
<dbReference type="AlphaFoldDB" id="A0AAV3RDH1"/>
<evidence type="ECO:0000313" key="2">
    <source>
        <dbReference type="Proteomes" id="UP001454036"/>
    </source>
</evidence>
<keyword evidence="2" id="KW-1185">Reference proteome</keyword>